<protein>
    <recommendedName>
        <fullName evidence="9">Deoxycytidylate deaminase</fullName>
        <ecNumber evidence="7">3.5.4.12</ecNumber>
    </recommendedName>
    <alternativeName>
        <fullName evidence="8">dCMP deaminase</fullName>
    </alternativeName>
</protein>
<evidence type="ECO:0000256" key="2">
    <source>
        <dbReference type="ARBA" id="ARBA00006576"/>
    </source>
</evidence>
<feature type="domain" description="CMP/dCMP-type deaminase" evidence="10">
    <location>
        <begin position="142"/>
        <end position="269"/>
    </location>
</feature>
<keyword evidence="6" id="KW-0862">Zinc</keyword>
<proteinExistence type="inferred from homology"/>
<dbReference type="GO" id="GO:0004132">
    <property type="term" value="F:dCMP deaminase activity"/>
    <property type="evidence" value="ECO:0007669"/>
    <property type="project" value="UniProtKB-EC"/>
</dbReference>
<dbReference type="InterPro" id="IPR016192">
    <property type="entry name" value="APOBEC/CMP_deaminase_Zn-bd"/>
</dbReference>
<dbReference type="InterPro" id="IPR016193">
    <property type="entry name" value="Cytidine_deaminase-like"/>
</dbReference>
<evidence type="ECO:0000313" key="12">
    <source>
        <dbReference type="Proteomes" id="UP000015241"/>
    </source>
</evidence>
<evidence type="ECO:0000256" key="5">
    <source>
        <dbReference type="ARBA" id="ARBA00022801"/>
    </source>
</evidence>
<dbReference type="STRING" id="743788.S8EIF4"/>
<reference evidence="11 12" key="1">
    <citation type="journal article" date="2012" name="Science">
        <title>The Paleozoic origin of enzymatic lignin decomposition reconstructed from 31 fungal genomes.</title>
        <authorList>
            <person name="Floudas D."/>
            <person name="Binder M."/>
            <person name="Riley R."/>
            <person name="Barry K."/>
            <person name="Blanchette R.A."/>
            <person name="Henrissat B."/>
            <person name="Martinez A.T."/>
            <person name="Otillar R."/>
            <person name="Spatafora J.W."/>
            <person name="Yadav J.S."/>
            <person name="Aerts A."/>
            <person name="Benoit I."/>
            <person name="Boyd A."/>
            <person name="Carlson A."/>
            <person name="Copeland A."/>
            <person name="Coutinho P.M."/>
            <person name="de Vries R.P."/>
            <person name="Ferreira P."/>
            <person name="Findley K."/>
            <person name="Foster B."/>
            <person name="Gaskell J."/>
            <person name="Glotzer D."/>
            <person name="Gorecki P."/>
            <person name="Heitman J."/>
            <person name="Hesse C."/>
            <person name="Hori C."/>
            <person name="Igarashi K."/>
            <person name="Jurgens J.A."/>
            <person name="Kallen N."/>
            <person name="Kersten P."/>
            <person name="Kohler A."/>
            <person name="Kuees U."/>
            <person name="Kumar T.K.A."/>
            <person name="Kuo A."/>
            <person name="LaButti K."/>
            <person name="Larrondo L.F."/>
            <person name="Lindquist E."/>
            <person name="Ling A."/>
            <person name="Lombard V."/>
            <person name="Lucas S."/>
            <person name="Lundell T."/>
            <person name="Martin R."/>
            <person name="McLaughlin D.J."/>
            <person name="Morgenstern I."/>
            <person name="Morin E."/>
            <person name="Murat C."/>
            <person name="Nagy L.G."/>
            <person name="Nolan M."/>
            <person name="Ohm R.A."/>
            <person name="Patyshakuliyeva A."/>
            <person name="Rokas A."/>
            <person name="Ruiz-Duenas F.J."/>
            <person name="Sabat G."/>
            <person name="Salamov A."/>
            <person name="Samejima M."/>
            <person name="Schmutz J."/>
            <person name="Slot J.C."/>
            <person name="St John F."/>
            <person name="Stenlid J."/>
            <person name="Sun H."/>
            <person name="Sun S."/>
            <person name="Syed K."/>
            <person name="Tsang A."/>
            <person name="Wiebenga A."/>
            <person name="Young D."/>
            <person name="Pisabarro A."/>
            <person name="Eastwood D.C."/>
            <person name="Martin F."/>
            <person name="Cullen D."/>
            <person name="Grigoriev I.V."/>
            <person name="Hibbett D.S."/>
        </authorList>
    </citation>
    <scope>NUCLEOTIDE SEQUENCE</scope>
    <source>
        <strain evidence="12">FP-58527</strain>
    </source>
</reference>
<evidence type="ECO:0000313" key="11">
    <source>
        <dbReference type="EMBL" id="EPT04038.1"/>
    </source>
</evidence>
<evidence type="ECO:0000256" key="1">
    <source>
        <dbReference type="ARBA" id="ARBA00001947"/>
    </source>
</evidence>
<dbReference type="Gene3D" id="3.40.140.10">
    <property type="entry name" value="Cytidine Deaminase, domain 2"/>
    <property type="match status" value="1"/>
</dbReference>
<dbReference type="FunFam" id="3.40.140.10:FF:000035">
    <property type="entry name" value="dCMP deaminase"/>
    <property type="match status" value="1"/>
</dbReference>
<dbReference type="OrthoDB" id="6710946at2759"/>
<dbReference type="AlphaFoldDB" id="S8EIF4"/>
<dbReference type="CDD" id="cd01286">
    <property type="entry name" value="deoxycytidylate_deaminase"/>
    <property type="match status" value="1"/>
</dbReference>
<dbReference type="FunCoup" id="S8EIF4">
    <property type="interactions" value="56"/>
</dbReference>
<accession>S8EIF4</accession>
<evidence type="ECO:0000256" key="9">
    <source>
        <dbReference type="ARBA" id="ARBA00071582"/>
    </source>
</evidence>
<dbReference type="Proteomes" id="UP000015241">
    <property type="component" value="Unassembled WGS sequence"/>
</dbReference>
<organism evidence="11 12">
    <name type="scientific">Fomitopsis schrenkii</name>
    <name type="common">Brown rot fungus</name>
    <dbReference type="NCBI Taxonomy" id="2126942"/>
    <lineage>
        <taxon>Eukaryota</taxon>
        <taxon>Fungi</taxon>
        <taxon>Dikarya</taxon>
        <taxon>Basidiomycota</taxon>
        <taxon>Agaricomycotina</taxon>
        <taxon>Agaricomycetes</taxon>
        <taxon>Polyporales</taxon>
        <taxon>Fomitopsis</taxon>
    </lineage>
</organism>
<dbReference type="PROSITE" id="PS51747">
    <property type="entry name" value="CYT_DCMP_DEAMINASES_2"/>
    <property type="match status" value="1"/>
</dbReference>
<dbReference type="PANTHER" id="PTHR11086">
    <property type="entry name" value="DEOXYCYTIDYLATE DEAMINASE-RELATED"/>
    <property type="match status" value="1"/>
</dbReference>
<keyword evidence="4" id="KW-0545">Nucleotide biosynthesis</keyword>
<evidence type="ECO:0000256" key="4">
    <source>
        <dbReference type="ARBA" id="ARBA00022727"/>
    </source>
</evidence>
<dbReference type="SUPFAM" id="SSF53927">
    <property type="entry name" value="Cytidine deaminase-like"/>
    <property type="match status" value="1"/>
</dbReference>
<dbReference type="HOGENOM" id="CLU_047993_0_0_1"/>
<dbReference type="InterPro" id="IPR002125">
    <property type="entry name" value="CMP_dCMP_dom"/>
</dbReference>
<dbReference type="Pfam" id="PF00383">
    <property type="entry name" value="dCMP_cyt_deam_1"/>
    <property type="match status" value="1"/>
</dbReference>
<sequence>MFVAIVGTRASGKSSVAQYLVEQKAFHLVKLIMVRTRPKPLVFTSPASMLKHVTRNWQADFVTVDLLTAEQLEPFTTRPFFLVVSIDAPLLIRFKSTTVRPTLSSLNHLVKLHVVNSFDSFRALHAHLDRLNLLNPERLRPGWDAYFMQLATLASRRSNCMKRRVGAILVRNNRILSTGYNGTPRGVLNCNEGGCSRCNSASETSDECVCLHAEENALLEAGRERVGDGAVLYCNTCPCLKCTIKIIQTGVREVVYNLSYKMDDSSAALFHEAGVILRRHAPLA</sequence>
<comment type="cofactor">
    <cofactor evidence="1">
        <name>Zn(2+)</name>
        <dbReference type="ChEBI" id="CHEBI:29105"/>
    </cofactor>
</comment>
<keyword evidence="5" id="KW-0378">Hydrolase</keyword>
<keyword evidence="12" id="KW-1185">Reference proteome</keyword>
<dbReference type="InParanoid" id="S8EIF4"/>
<dbReference type="EC" id="3.5.4.12" evidence="7"/>
<dbReference type="InterPro" id="IPR015517">
    <property type="entry name" value="dCMP_deaminase-rel"/>
</dbReference>
<keyword evidence="3" id="KW-0479">Metal-binding</keyword>
<dbReference type="GO" id="GO:0009165">
    <property type="term" value="P:nucleotide biosynthetic process"/>
    <property type="evidence" value="ECO:0007669"/>
    <property type="project" value="UniProtKB-KW"/>
</dbReference>
<gene>
    <name evidence="11" type="ORF">FOMPIDRAFT_1115018</name>
</gene>
<evidence type="ECO:0000256" key="7">
    <source>
        <dbReference type="ARBA" id="ARBA00038938"/>
    </source>
</evidence>
<dbReference type="GO" id="GO:0008270">
    <property type="term" value="F:zinc ion binding"/>
    <property type="evidence" value="ECO:0007669"/>
    <property type="project" value="InterPro"/>
</dbReference>
<dbReference type="InterPro" id="IPR035105">
    <property type="entry name" value="Deoxycytidylate_deaminase_dom"/>
</dbReference>
<dbReference type="PANTHER" id="PTHR11086:SF18">
    <property type="entry name" value="DEOXYCYTIDYLATE DEAMINASE"/>
    <property type="match status" value="1"/>
</dbReference>
<evidence type="ECO:0000259" key="10">
    <source>
        <dbReference type="PROSITE" id="PS51747"/>
    </source>
</evidence>
<dbReference type="eggNOG" id="KOG3127">
    <property type="taxonomic scope" value="Eukaryota"/>
</dbReference>
<dbReference type="PROSITE" id="PS00903">
    <property type="entry name" value="CYT_DCMP_DEAMINASES_1"/>
    <property type="match status" value="1"/>
</dbReference>
<name>S8EIF4_FOMSC</name>
<comment type="similarity">
    <text evidence="2">Belongs to the cytidine and deoxycytidylate deaminase family.</text>
</comment>
<evidence type="ECO:0000256" key="6">
    <source>
        <dbReference type="ARBA" id="ARBA00022833"/>
    </source>
</evidence>
<evidence type="ECO:0000256" key="8">
    <source>
        <dbReference type="ARBA" id="ARBA00041763"/>
    </source>
</evidence>
<dbReference type="GO" id="GO:0005737">
    <property type="term" value="C:cytoplasm"/>
    <property type="evidence" value="ECO:0007669"/>
    <property type="project" value="TreeGrafter"/>
</dbReference>
<evidence type="ECO:0000256" key="3">
    <source>
        <dbReference type="ARBA" id="ARBA00022723"/>
    </source>
</evidence>
<dbReference type="EMBL" id="KE504128">
    <property type="protein sequence ID" value="EPT04038.1"/>
    <property type="molecule type" value="Genomic_DNA"/>
</dbReference>